<accession>A0A9P7JR63</accession>
<dbReference type="Proteomes" id="UP000823399">
    <property type="component" value="Unassembled WGS sequence"/>
</dbReference>
<gene>
    <name evidence="3" type="ORF">F5147DRAFT_776831</name>
</gene>
<proteinExistence type="predicted"/>
<protein>
    <recommendedName>
        <fullName evidence="2">Fungal-type protein kinase domain-containing protein</fullName>
    </recommendedName>
</protein>
<reference evidence="3" key="1">
    <citation type="journal article" date="2020" name="New Phytol.">
        <title>Comparative genomics reveals dynamic genome evolution in host specialist ectomycorrhizal fungi.</title>
        <authorList>
            <person name="Lofgren L.A."/>
            <person name="Nguyen N.H."/>
            <person name="Vilgalys R."/>
            <person name="Ruytinx J."/>
            <person name="Liao H.L."/>
            <person name="Branco S."/>
            <person name="Kuo A."/>
            <person name="LaButti K."/>
            <person name="Lipzen A."/>
            <person name="Andreopoulos W."/>
            <person name="Pangilinan J."/>
            <person name="Riley R."/>
            <person name="Hundley H."/>
            <person name="Na H."/>
            <person name="Barry K."/>
            <person name="Grigoriev I.V."/>
            <person name="Stajich J.E."/>
            <person name="Kennedy P.G."/>
        </authorList>
    </citation>
    <scope>NUCLEOTIDE SEQUENCE</scope>
    <source>
        <strain evidence="3">FC423</strain>
    </source>
</reference>
<feature type="domain" description="Fungal-type protein kinase" evidence="2">
    <location>
        <begin position="224"/>
        <end position="344"/>
    </location>
</feature>
<sequence>MSTSFANYLLAAISTVTIHPIHHMKDKMDILMKSELGLQDQDPQVLWEEDLQPKTSILKILIPLSNLSKSEIKRITYIKQVLGSQTQIHGASIFDKEWRLKNAFQRKHKTDTDMELEGDSMLETEGSLEQQAFVKAGTKRAKSVGKTEEKNWERLFRAVYYHMCELLKEQVQERNVDGSQHSSSQCSGTQHLHILPFTEIADLWYWSSEFATNPMPDTTNSQKPDLILLDYRLRKLSFSQKSWKDILTGVEITQSDLSVNCKIPLFLGVATKGYLMMWEQPWRHFILLFSISKFKLHAHYMDRSGMVISKPLLIVTSPIHFVNVLNTVTLANRSSLGFDPTIHICNSCNTIPTHTNLPNGFNAMLPGAIGWEYALKDCWVNEDVKDVEIQLLKVVEGILNVVQLKKYWDVLYNGKPDSTSHIHSHCSTFKFDKKIHQHILLTPCRVPLMHFNDVPELIGVFHDLVVGKGYFIDFDHAKFLNDDGKVDASPRGTGTVPYISFRVLRLMGDGHMVQNTPCDDLESLFYILLEFTVMYLGPKGALAPQPSEEVLRRDAIRRWALSYKNMTQDGLATSSIWKWEFIHGLADPLLITPYFILCRPLLEEWHCAISLTSTHQQVAQIPPPALPAPPSAPEPTITPSPPPASTSQLPPSVPASAPTVAQLLPDLSLAVCRPRRSKMAPVKH</sequence>
<keyword evidence="4" id="KW-1185">Reference proteome</keyword>
<dbReference type="RefSeq" id="XP_041289750.1">
    <property type="nucleotide sequence ID" value="XM_041441900.1"/>
</dbReference>
<evidence type="ECO:0000313" key="4">
    <source>
        <dbReference type="Proteomes" id="UP000823399"/>
    </source>
</evidence>
<organism evidence="3 4">
    <name type="scientific">Suillus discolor</name>
    <dbReference type="NCBI Taxonomy" id="1912936"/>
    <lineage>
        <taxon>Eukaryota</taxon>
        <taxon>Fungi</taxon>
        <taxon>Dikarya</taxon>
        <taxon>Basidiomycota</taxon>
        <taxon>Agaricomycotina</taxon>
        <taxon>Agaricomycetes</taxon>
        <taxon>Agaricomycetidae</taxon>
        <taxon>Boletales</taxon>
        <taxon>Suillineae</taxon>
        <taxon>Suillaceae</taxon>
        <taxon>Suillus</taxon>
    </lineage>
</organism>
<dbReference type="OrthoDB" id="2686475at2759"/>
<feature type="compositionally biased region" description="Low complexity" evidence="1">
    <location>
        <begin position="645"/>
        <end position="657"/>
    </location>
</feature>
<evidence type="ECO:0000313" key="3">
    <source>
        <dbReference type="EMBL" id="KAG2101103.1"/>
    </source>
</evidence>
<dbReference type="AlphaFoldDB" id="A0A9P7JR63"/>
<feature type="compositionally biased region" description="Pro residues" evidence="1">
    <location>
        <begin position="621"/>
        <end position="644"/>
    </location>
</feature>
<evidence type="ECO:0000256" key="1">
    <source>
        <dbReference type="SAM" id="MobiDB-lite"/>
    </source>
</evidence>
<dbReference type="Pfam" id="PF17667">
    <property type="entry name" value="Pkinase_fungal"/>
    <property type="match status" value="2"/>
</dbReference>
<dbReference type="EMBL" id="JABBWM010000052">
    <property type="protein sequence ID" value="KAG2101103.1"/>
    <property type="molecule type" value="Genomic_DNA"/>
</dbReference>
<feature type="domain" description="Fungal-type protein kinase" evidence="2">
    <location>
        <begin position="468"/>
        <end position="529"/>
    </location>
</feature>
<dbReference type="GeneID" id="64704159"/>
<feature type="region of interest" description="Disordered" evidence="1">
    <location>
        <begin position="620"/>
        <end position="657"/>
    </location>
</feature>
<evidence type="ECO:0000259" key="2">
    <source>
        <dbReference type="Pfam" id="PF17667"/>
    </source>
</evidence>
<name>A0A9P7JR63_9AGAM</name>
<dbReference type="InterPro" id="IPR040976">
    <property type="entry name" value="Pkinase_fungal"/>
</dbReference>
<dbReference type="PANTHER" id="PTHR38248:SF2">
    <property type="entry name" value="FUNK1 11"/>
    <property type="match status" value="1"/>
</dbReference>
<comment type="caution">
    <text evidence="3">The sequence shown here is derived from an EMBL/GenBank/DDBJ whole genome shotgun (WGS) entry which is preliminary data.</text>
</comment>
<dbReference type="PANTHER" id="PTHR38248">
    <property type="entry name" value="FUNK1 6"/>
    <property type="match status" value="1"/>
</dbReference>